<feature type="non-terminal residue" evidence="1">
    <location>
        <position position="277"/>
    </location>
</feature>
<dbReference type="EMBL" id="LAZR01044808">
    <property type="protein sequence ID" value="KKL03743.1"/>
    <property type="molecule type" value="Genomic_DNA"/>
</dbReference>
<name>A0A0F9CV53_9ZZZZ</name>
<evidence type="ECO:0000313" key="1">
    <source>
        <dbReference type="EMBL" id="KKL03743.1"/>
    </source>
</evidence>
<accession>A0A0F9CV53</accession>
<proteinExistence type="predicted"/>
<dbReference type="AlphaFoldDB" id="A0A0F9CV53"/>
<protein>
    <submittedName>
        <fullName evidence="1">Uncharacterized protein</fullName>
    </submittedName>
</protein>
<sequence>MEEFVGDLWHRMVTWKAETDYPDARVELARLTPQLAPFFRAMGGSPGKVLEASQPRAFNTRRRFVQRIAGTHRRFSVSWQDERSVRLPPSLAVFPEPDLNEALYFWLTALAAKQPYIQHWFIDNQRACSELLKEKAGLAKSYNRLVSAVIDQRVPLTELTGVERVREVAVRQALRTPGSVQHLPRASGDLLPIPLWLYPSPLRVISVDSDDQLDDFESSSAAAAHIDSSRKEAKRVDDSKETDGLLVFQLESLFSWTEQVELDRCQDEDQEDNLASA</sequence>
<comment type="caution">
    <text evidence="1">The sequence shown here is derived from an EMBL/GenBank/DDBJ whole genome shotgun (WGS) entry which is preliminary data.</text>
</comment>
<organism evidence="1">
    <name type="scientific">marine sediment metagenome</name>
    <dbReference type="NCBI Taxonomy" id="412755"/>
    <lineage>
        <taxon>unclassified sequences</taxon>
        <taxon>metagenomes</taxon>
        <taxon>ecological metagenomes</taxon>
    </lineage>
</organism>
<reference evidence="1" key="1">
    <citation type="journal article" date="2015" name="Nature">
        <title>Complex archaea that bridge the gap between prokaryotes and eukaryotes.</title>
        <authorList>
            <person name="Spang A."/>
            <person name="Saw J.H."/>
            <person name="Jorgensen S.L."/>
            <person name="Zaremba-Niedzwiedzka K."/>
            <person name="Martijn J."/>
            <person name="Lind A.E."/>
            <person name="van Eijk R."/>
            <person name="Schleper C."/>
            <person name="Guy L."/>
            <person name="Ettema T.J."/>
        </authorList>
    </citation>
    <scope>NUCLEOTIDE SEQUENCE</scope>
</reference>
<gene>
    <name evidence="1" type="ORF">LCGC14_2623060</name>
</gene>